<protein>
    <submittedName>
        <fullName evidence="1">Uncharacterized protein</fullName>
    </submittedName>
</protein>
<accession>A0ACB0YKT8</accession>
<evidence type="ECO:0000313" key="1">
    <source>
        <dbReference type="EMBL" id="CAK5051234.1"/>
    </source>
</evidence>
<keyword evidence="2" id="KW-1185">Reference proteome</keyword>
<reference evidence="1" key="1">
    <citation type="submission" date="2023-11" db="EMBL/GenBank/DDBJ databases">
        <authorList>
            <person name="Poullet M."/>
        </authorList>
    </citation>
    <scope>NUCLEOTIDE SEQUENCE</scope>
    <source>
        <strain evidence="1">E1834</strain>
    </source>
</reference>
<gene>
    <name evidence="1" type="ORF">MENTE1834_LOCUS13547</name>
</gene>
<dbReference type="Proteomes" id="UP001497535">
    <property type="component" value="Unassembled WGS sequence"/>
</dbReference>
<name>A0ACB0YKT8_MELEN</name>
<sequence length="66" mass="8023">MTEEGLSNSDLELKLDQSNDLIQLQTNFNELQIKFNEEREKNFNFEKKITFLENDLKEMKEVWLIR</sequence>
<dbReference type="EMBL" id="CAVMJV010000014">
    <property type="protein sequence ID" value="CAK5051234.1"/>
    <property type="molecule type" value="Genomic_DNA"/>
</dbReference>
<evidence type="ECO:0000313" key="2">
    <source>
        <dbReference type="Proteomes" id="UP001497535"/>
    </source>
</evidence>
<organism evidence="1 2">
    <name type="scientific">Meloidogyne enterolobii</name>
    <name type="common">Root-knot nematode worm</name>
    <name type="synonym">Meloidogyne mayaguensis</name>
    <dbReference type="NCBI Taxonomy" id="390850"/>
    <lineage>
        <taxon>Eukaryota</taxon>
        <taxon>Metazoa</taxon>
        <taxon>Ecdysozoa</taxon>
        <taxon>Nematoda</taxon>
        <taxon>Chromadorea</taxon>
        <taxon>Rhabditida</taxon>
        <taxon>Tylenchina</taxon>
        <taxon>Tylenchomorpha</taxon>
        <taxon>Tylenchoidea</taxon>
        <taxon>Meloidogynidae</taxon>
        <taxon>Meloidogyninae</taxon>
        <taxon>Meloidogyne</taxon>
    </lineage>
</organism>
<proteinExistence type="predicted"/>
<comment type="caution">
    <text evidence="1">The sequence shown here is derived from an EMBL/GenBank/DDBJ whole genome shotgun (WGS) entry which is preliminary data.</text>
</comment>